<organism evidence="1 2">
    <name type="scientific">Seminavis robusta</name>
    <dbReference type="NCBI Taxonomy" id="568900"/>
    <lineage>
        <taxon>Eukaryota</taxon>
        <taxon>Sar</taxon>
        <taxon>Stramenopiles</taxon>
        <taxon>Ochrophyta</taxon>
        <taxon>Bacillariophyta</taxon>
        <taxon>Bacillariophyceae</taxon>
        <taxon>Bacillariophycidae</taxon>
        <taxon>Naviculales</taxon>
        <taxon>Naviculaceae</taxon>
        <taxon>Seminavis</taxon>
    </lineage>
</organism>
<proteinExistence type="predicted"/>
<sequence length="229" mass="26304">MDMMNVLCRVAGLSSQGAHFLSKSEFDEAYEYFTKALDMLVRAENNWLVPSLRSSSLMDPMQMNECLKKLPQHRPGSREVKARNFQNSAFFVYDEPLLFVPDSEITIKSLAFYKAVLLFNVALVLHKKSNCVDAWSVYRALHFYELCLECCKECNDHPSCLEISAAALNNKAHIYFEHCEFSTARMVLDTLLVTMIFTHGRPLEFEEKNTQGILFNLYMLRMPTTAQTA</sequence>
<dbReference type="Proteomes" id="UP001153069">
    <property type="component" value="Unassembled WGS sequence"/>
</dbReference>
<name>A0A9N8EQE7_9STRA</name>
<keyword evidence="2" id="KW-1185">Reference proteome</keyword>
<comment type="caution">
    <text evidence="1">The sequence shown here is derived from an EMBL/GenBank/DDBJ whole genome shotgun (WGS) entry which is preliminary data.</text>
</comment>
<protein>
    <submittedName>
        <fullName evidence="1">Uncharacterized protein</fullName>
    </submittedName>
</protein>
<evidence type="ECO:0000313" key="2">
    <source>
        <dbReference type="Proteomes" id="UP001153069"/>
    </source>
</evidence>
<dbReference type="Gene3D" id="1.25.40.10">
    <property type="entry name" value="Tetratricopeptide repeat domain"/>
    <property type="match status" value="1"/>
</dbReference>
<evidence type="ECO:0000313" key="1">
    <source>
        <dbReference type="EMBL" id="CAB9525396.1"/>
    </source>
</evidence>
<gene>
    <name evidence="1" type="ORF">SEMRO_1671_G290060.1</name>
</gene>
<dbReference type="AlphaFoldDB" id="A0A9N8EQE7"/>
<dbReference type="SUPFAM" id="SSF48452">
    <property type="entry name" value="TPR-like"/>
    <property type="match status" value="1"/>
</dbReference>
<accession>A0A9N8EQE7</accession>
<dbReference type="OrthoDB" id="53465at2759"/>
<dbReference type="InterPro" id="IPR011990">
    <property type="entry name" value="TPR-like_helical_dom_sf"/>
</dbReference>
<dbReference type="EMBL" id="CAICTM010001669">
    <property type="protein sequence ID" value="CAB9525396.1"/>
    <property type="molecule type" value="Genomic_DNA"/>
</dbReference>
<reference evidence="1" key="1">
    <citation type="submission" date="2020-06" db="EMBL/GenBank/DDBJ databases">
        <authorList>
            <consortium name="Plant Systems Biology data submission"/>
        </authorList>
    </citation>
    <scope>NUCLEOTIDE SEQUENCE</scope>
    <source>
        <strain evidence="1">D6</strain>
    </source>
</reference>